<evidence type="ECO:0000313" key="2">
    <source>
        <dbReference type="EMBL" id="KXX74363.1"/>
    </source>
</evidence>
<dbReference type="AlphaFoldDB" id="A0A175VSK9"/>
<reference evidence="2 3" key="1">
    <citation type="journal article" date="2016" name="Genome Announc.">
        <title>Genome Sequence of Madurella mycetomatis mm55, Isolated from a Human Mycetoma Case in Sudan.</title>
        <authorList>
            <person name="Smit S."/>
            <person name="Derks M.F."/>
            <person name="Bervoets S."/>
            <person name="Fahal A."/>
            <person name="van Leeuwen W."/>
            <person name="van Belkum A."/>
            <person name="van de Sande W.W."/>
        </authorList>
    </citation>
    <scope>NUCLEOTIDE SEQUENCE [LARGE SCALE GENOMIC DNA]</scope>
    <source>
        <strain evidence="3">mm55</strain>
    </source>
</reference>
<dbReference type="VEuPathDB" id="FungiDB:MMYC01_208368"/>
<sequence length="408" mass="46654">MYSRDCYCAPNVFTSFSPEAMSTCRVACADADNIACGGATTPIVYTVDPGGIFPDLAARLAIPPPDYECERRGKHYNHRYLDDEHNNKHHDYRCLHNEHNYNRRVHNEYNDKHHDHRCLDDEHDNKHHDYRCLHNEHNYNRRVHNEYNDKHHDHRCLDDEHDNKYHDHRYFYNEHHDYRYFHNEHRDNVHYHPDDDDHHQYAHDNRHYHDDDEQDDNKPGCDSFGGNEPFTGGGFGPGPAANVQRDTVNSSGSEGEDTAEVEEEIVQVNTFEYYGTDGDTDGNAQTPIPDVARLRTDANSTAEGGEDGKKEEEEEEEEGLAPCSGIGCTLALPDNLLRLPATVPPDMACSIVVESWIAGATTVLGHMDEEGDALARGGDFARFAKRSAIQVEVEVEEIEVVQIERRPH</sequence>
<accession>A0A175VSK9</accession>
<dbReference type="EMBL" id="LCTW02000361">
    <property type="protein sequence ID" value="KXX74363.1"/>
    <property type="molecule type" value="Genomic_DNA"/>
</dbReference>
<name>A0A175VSK9_9PEZI</name>
<gene>
    <name evidence="2" type="ORF">MMYC01_208368</name>
</gene>
<evidence type="ECO:0000256" key="1">
    <source>
        <dbReference type="SAM" id="MobiDB-lite"/>
    </source>
</evidence>
<evidence type="ECO:0000313" key="3">
    <source>
        <dbReference type="Proteomes" id="UP000078237"/>
    </source>
</evidence>
<protein>
    <recommendedName>
        <fullName evidence="4">WSC domain-containing protein</fullName>
    </recommendedName>
</protein>
<dbReference type="Proteomes" id="UP000078237">
    <property type="component" value="Unassembled WGS sequence"/>
</dbReference>
<organism evidence="2 3">
    <name type="scientific">Madurella mycetomatis</name>
    <dbReference type="NCBI Taxonomy" id="100816"/>
    <lineage>
        <taxon>Eukaryota</taxon>
        <taxon>Fungi</taxon>
        <taxon>Dikarya</taxon>
        <taxon>Ascomycota</taxon>
        <taxon>Pezizomycotina</taxon>
        <taxon>Sordariomycetes</taxon>
        <taxon>Sordariomycetidae</taxon>
        <taxon>Sordariales</taxon>
        <taxon>Sordariales incertae sedis</taxon>
        <taxon>Madurella</taxon>
    </lineage>
</organism>
<feature type="compositionally biased region" description="Polar residues" evidence="1">
    <location>
        <begin position="244"/>
        <end position="253"/>
    </location>
</feature>
<feature type="region of interest" description="Disordered" evidence="1">
    <location>
        <begin position="189"/>
        <end position="260"/>
    </location>
</feature>
<comment type="caution">
    <text evidence="2">The sequence shown here is derived from an EMBL/GenBank/DDBJ whole genome shotgun (WGS) entry which is preliminary data.</text>
</comment>
<evidence type="ECO:0008006" key="4">
    <source>
        <dbReference type="Google" id="ProtNLM"/>
    </source>
</evidence>
<feature type="region of interest" description="Disordered" evidence="1">
    <location>
        <begin position="294"/>
        <end position="320"/>
    </location>
</feature>
<proteinExistence type="predicted"/>
<keyword evidence="3" id="KW-1185">Reference proteome</keyword>
<feature type="compositionally biased region" description="Basic and acidic residues" evidence="1">
    <location>
        <begin position="189"/>
        <end position="210"/>
    </location>
</feature>